<evidence type="ECO:0000256" key="4">
    <source>
        <dbReference type="ARBA" id="ARBA00023098"/>
    </source>
</evidence>
<keyword evidence="3" id="KW-0442">Lipid degradation</keyword>
<reference evidence="6 7" key="1">
    <citation type="journal article" date="2012" name="PLoS Pathog.">
        <title>Diverse lifestyles and strategies of plant pathogenesis encoded in the genomes of eighteen Dothideomycetes fungi.</title>
        <authorList>
            <person name="Ohm R.A."/>
            <person name="Feau N."/>
            <person name="Henrissat B."/>
            <person name="Schoch C.L."/>
            <person name="Horwitz B.A."/>
            <person name="Barry K.W."/>
            <person name="Condon B.J."/>
            <person name="Copeland A.C."/>
            <person name="Dhillon B."/>
            <person name="Glaser F."/>
            <person name="Hesse C.N."/>
            <person name="Kosti I."/>
            <person name="LaButti K."/>
            <person name="Lindquist E.A."/>
            <person name="Lucas S."/>
            <person name="Salamov A.A."/>
            <person name="Bradshaw R.E."/>
            <person name="Ciuffetti L."/>
            <person name="Hamelin R.C."/>
            <person name="Kema G.H.J."/>
            <person name="Lawrence C."/>
            <person name="Scott J.A."/>
            <person name="Spatafora J.W."/>
            <person name="Turgeon B.G."/>
            <person name="de Wit P.J.G.M."/>
            <person name="Zhong S."/>
            <person name="Goodwin S.B."/>
            <person name="Grigoriev I.V."/>
        </authorList>
    </citation>
    <scope>NUCLEOTIDE SEQUENCE [LARGE SCALE GENOMIC DNA]</scope>
    <source>
        <strain evidence="7">28A</strain>
    </source>
</reference>
<accession>R0IZK0</accession>
<dbReference type="Gene3D" id="3.40.50.1820">
    <property type="entry name" value="alpha/beta hydrolase"/>
    <property type="match status" value="1"/>
</dbReference>
<dbReference type="EMBL" id="KB908504">
    <property type="protein sequence ID" value="EOA89976.1"/>
    <property type="molecule type" value="Genomic_DNA"/>
</dbReference>
<keyword evidence="2" id="KW-0378">Hydrolase</keyword>
<dbReference type="PANTHER" id="PTHR10272:SF14">
    <property type="entry name" value="PAF ACETYLHYDROLASE FAMILY PROTEIN"/>
    <property type="match status" value="1"/>
</dbReference>
<dbReference type="GeneID" id="19401977"/>
<dbReference type="EC" id="3.1.1.47" evidence="1"/>
<protein>
    <recommendedName>
        <fullName evidence="1">1-alkyl-2-acetylglycerophosphocholine esterase</fullName>
        <ecNumber evidence="1">3.1.1.47</ecNumber>
    </recommendedName>
</protein>
<dbReference type="GO" id="GO:0016042">
    <property type="term" value="P:lipid catabolic process"/>
    <property type="evidence" value="ECO:0007669"/>
    <property type="project" value="UniProtKB-KW"/>
</dbReference>
<dbReference type="OrthoDB" id="2363873at2759"/>
<dbReference type="Pfam" id="PF03403">
    <property type="entry name" value="PAF-AH_p_II"/>
    <property type="match status" value="2"/>
</dbReference>
<dbReference type="Proteomes" id="UP000016935">
    <property type="component" value="Unassembled WGS sequence"/>
</dbReference>
<evidence type="ECO:0000256" key="5">
    <source>
        <dbReference type="SAM" id="SignalP"/>
    </source>
</evidence>
<proteinExistence type="predicted"/>
<dbReference type="SUPFAM" id="SSF53474">
    <property type="entry name" value="alpha/beta-Hydrolases"/>
    <property type="match status" value="1"/>
</dbReference>
<feature type="signal peptide" evidence="5">
    <location>
        <begin position="1"/>
        <end position="21"/>
    </location>
</feature>
<dbReference type="PANTHER" id="PTHR10272">
    <property type="entry name" value="PLATELET-ACTIVATING FACTOR ACETYLHYDROLASE"/>
    <property type="match status" value="1"/>
</dbReference>
<sequence length="379" mass="40592">MHTFVASSLALVATAPLLSTAKIIVGHVGQANITIGSTSLLLTDTHRQDPYIDDGRSQSIMVSSFYPVLNCQNKSVEPYMPPQTAAFMDKKFSVYGLPNGTFPSLQLEVCSEPATGGSCSTPTLPLVLFSGALGTSRYLSSVMLQSVASSGYLVVSIDHPYDADIVEYPNGTLITGVDIPDDKINQTVATRAADISFTLNSLRKSGVSKKLFPAHDIHQYATKVAVMGHSLGGAAAGAAAMQMPSVSGGINIDGTMFGPVLDEGLDRPFMLIGHDNKTQETDPSWKIVWPKLRSWKREIEVRKSAHYSFSDIPILLSTMGVGSTQLAGIGDLLGTIEGKRMMKLTTAHVVAFFDFILKSRSQQGFAEVANEFPEAVTIA</sequence>
<dbReference type="eggNOG" id="ENOG502SJD0">
    <property type="taxonomic scope" value="Eukaryota"/>
</dbReference>
<keyword evidence="5" id="KW-0732">Signal</keyword>
<dbReference type="AlphaFoldDB" id="R0IZK0"/>
<name>R0IZK0_EXST2</name>
<evidence type="ECO:0000256" key="3">
    <source>
        <dbReference type="ARBA" id="ARBA00022963"/>
    </source>
</evidence>
<dbReference type="RefSeq" id="XP_008022847.1">
    <property type="nucleotide sequence ID" value="XM_008024656.1"/>
</dbReference>
<keyword evidence="4" id="KW-0443">Lipid metabolism</keyword>
<evidence type="ECO:0000313" key="7">
    <source>
        <dbReference type="Proteomes" id="UP000016935"/>
    </source>
</evidence>
<feature type="chain" id="PRO_5004353317" description="1-alkyl-2-acetylglycerophosphocholine esterase" evidence="5">
    <location>
        <begin position="22"/>
        <end position="379"/>
    </location>
</feature>
<dbReference type="GO" id="GO:0003847">
    <property type="term" value="F:1-alkyl-2-acetylglycerophosphocholine esterase activity"/>
    <property type="evidence" value="ECO:0007669"/>
    <property type="project" value="UniProtKB-EC"/>
</dbReference>
<evidence type="ECO:0000256" key="1">
    <source>
        <dbReference type="ARBA" id="ARBA00013201"/>
    </source>
</evidence>
<dbReference type="InterPro" id="IPR029058">
    <property type="entry name" value="AB_hydrolase_fold"/>
</dbReference>
<evidence type="ECO:0000256" key="2">
    <source>
        <dbReference type="ARBA" id="ARBA00022801"/>
    </source>
</evidence>
<organism evidence="6 7">
    <name type="scientific">Exserohilum turcicum (strain 28A)</name>
    <name type="common">Northern leaf blight fungus</name>
    <name type="synonym">Setosphaeria turcica</name>
    <dbReference type="NCBI Taxonomy" id="671987"/>
    <lineage>
        <taxon>Eukaryota</taxon>
        <taxon>Fungi</taxon>
        <taxon>Dikarya</taxon>
        <taxon>Ascomycota</taxon>
        <taxon>Pezizomycotina</taxon>
        <taxon>Dothideomycetes</taxon>
        <taxon>Pleosporomycetidae</taxon>
        <taxon>Pleosporales</taxon>
        <taxon>Pleosporineae</taxon>
        <taxon>Pleosporaceae</taxon>
        <taxon>Exserohilum</taxon>
    </lineage>
</organism>
<keyword evidence="7" id="KW-1185">Reference proteome</keyword>
<dbReference type="HOGENOM" id="CLU_026278_0_0_1"/>
<gene>
    <name evidence="6" type="ORF">SETTUDRAFT_183259</name>
</gene>
<reference evidence="6 7" key="2">
    <citation type="journal article" date="2013" name="PLoS Genet.">
        <title>Comparative genome structure, secondary metabolite, and effector coding capacity across Cochliobolus pathogens.</title>
        <authorList>
            <person name="Condon B.J."/>
            <person name="Leng Y."/>
            <person name="Wu D."/>
            <person name="Bushley K.E."/>
            <person name="Ohm R.A."/>
            <person name="Otillar R."/>
            <person name="Martin J."/>
            <person name="Schackwitz W."/>
            <person name="Grimwood J."/>
            <person name="MohdZainudin N."/>
            <person name="Xue C."/>
            <person name="Wang R."/>
            <person name="Manning V.A."/>
            <person name="Dhillon B."/>
            <person name="Tu Z.J."/>
            <person name="Steffenson B.J."/>
            <person name="Salamov A."/>
            <person name="Sun H."/>
            <person name="Lowry S."/>
            <person name="LaButti K."/>
            <person name="Han J."/>
            <person name="Copeland A."/>
            <person name="Lindquist E."/>
            <person name="Barry K."/>
            <person name="Schmutz J."/>
            <person name="Baker S.E."/>
            <person name="Ciuffetti L.M."/>
            <person name="Grigoriev I.V."/>
            <person name="Zhong S."/>
            <person name="Turgeon B.G."/>
        </authorList>
    </citation>
    <scope>NUCLEOTIDE SEQUENCE [LARGE SCALE GENOMIC DNA]</scope>
    <source>
        <strain evidence="7">28A</strain>
    </source>
</reference>
<evidence type="ECO:0000313" key="6">
    <source>
        <dbReference type="EMBL" id="EOA89976.1"/>
    </source>
</evidence>